<evidence type="ECO:0000313" key="1">
    <source>
        <dbReference type="EMBL" id="KAI0049342.1"/>
    </source>
</evidence>
<feature type="non-terminal residue" evidence="1">
    <location>
        <position position="80"/>
    </location>
</feature>
<proteinExistence type="predicted"/>
<protein>
    <submittedName>
        <fullName evidence="1">Uncharacterized protein</fullName>
    </submittedName>
</protein>
<gene>
    <name evidence="1" type="ORF">FA95DRAFT_1604467</name>
</gene>
<accession>A0ACB8RZQ9</accession>
<reference evidence="1" key="1">
    <citation type="submission" date="2021-02" db="EMBL/GenBank/DDBJ databases">
        <authorList>
            <consortium name="DOE Joint Genome Institute"/>
            <person name="Ahrendt S."/>
            <person name="Looney B.P."/>
            <person name="Miyauchi S."/>
            <person name="Morin E."/>
            <person name="Drula E."/>
            <person name="Courty P.E."/>
            <person name="Chicoki N."/>
            <person name="Fauchery L."/>
            <person name="Kohler A."/>
            <person name="Kuo A."/>
            <person name="Labutti K."/>
            <person name="Pangilinan J."/>
            <person name="Lipzen A."/>
            <person name="Riley R."/>
            <person name="Andreopoulos W."/>
            <person name="He G."/>
            <person name="Johnson J."/>
            <person name="Barry K.W."/>
            <person name="Grigoriev I.V."/>
            <person name="Nagy L."/>
            <person name="Hibbett D."/>
            <person name="Henrissat B."/>
            <person name="Matheny P.B."/>
            <person name="Labbe J."/>
            <person name="Martin F."/>
        </authorList>
    </citation>
    <scope>NUCLEOTIDE SEQUENCE</scope>
    <source>
        <strain evidence="1">FP105234-sp</strain>
    </source>
</reference>
<dbReference type="Proteomes" id="UP000814033">
    <property type="component" value="Unassembled WGS sequence"/>
</dbReference>
<evidence type="ECO:0000313" key="2">
    <source>
        <dbReference type="Proteomes" id="UP000814033"/>
    </source>
</evidence>
<name>A0ACB8RZQ9_9AGAM</name>
<keyword evidence="2" id="KW-1185">Reference proteome</keyword>
<dbReference type="EMBL" id="MU275874">
    <property type="protein sequence ID" value="KAI0049342.1"/>
    <property type="molecule type" value="Genomic_DNA"/>
</dbReference>
<sequence>MTTFAKTTFNTARYAAARPTYPRQLYDFVFQYHERTRGAKWDTALDLGCGTGQATVELTPFKRVVGVDPSAKMIESARAV</sequence>
<reference evidence="1" key="2">
    <citation type="journal article" date="2022" name="New Phytol.">
        <title>Evolutionary transition to the ectomycorrhizal habit in the genomes of a hyperdiverse lineage of mushroom-forming fungi.</title>
        <authorList>
            <person name="Looney B."/>
            <person name="Miyauchi S."/>
            <person name="Morin E."/>
            <person name="Drula E."/>
            <person name="Courty P.E."/>
            <person name="Kohler A."/>
            <person name="Kuo A."/>
            <person name="LaButti K."/>
            <person name="Pangilinan J."/>
            <person name="Lipzen A."/>
            <person name="Riley R."/>
            <person name="Andreopoulos W."/>
            <person name="He G."/>
            <person name="Johnson J."/>
            <person name="Nolan M."/>
            <person name="Tritt A."/>
            <person name="Barry K.W."/>
            <person name="Grigoriev I.V."/>
            <person name="Nagy L.G."/>
            <person name="Hibbett D."/>
            <person name="Henrissat B."/>
            <person name="Matheny P.B."/>
            <person name="Labbe J."/>
            <person name="Martin F.M."/>
        </authorList>
    </citation>
    <scope>NUCLEOTIDE SEQUENCE</scope>
    <source>
        <strain evidence="1">FP105234-sp</strain>
    </source>
</reference>
<comment type="caution">
    <text evidence="1">The sequence shown here is derived from an EMBL/GenBank/DDBJ whole genome shotgun (WGS) entry which is preliminary data.</text>
</comment>
<organism evidence="1 2">
    <name type="scientific">Auriscalpium vulgare</name>
    <dbReference type="NCBI Taxonomy" id="40419"/>
    <lineage>
        <taxon>Eukaryota</taxon>
        <taxon>Fungi</taxon>
        <taxon>Dikarya</taxon>
        <taxon>Basidiomycota</taxon>
        <taxon>Agaricomycotina</taxon>
        <taxon>Agaricomycetes</taxon>
        <taxon>Russulales</taxon>
        <taxon>Auriscalpiaceae</taxon>
        <taxon>Auriscalpium</taxon>
    </lineage>
</organism>